<comment type="caution">
    <text evidence="1">The sequence shown here is derived from an EMBL/GenBank/DDBJ whole genome shotgun (WGS) entry which is preliminary data.</text>
</comment>
<accession>A0A7J0DHZ8</accession>
<evidence type="ECO:0000313" key="2">
    <source>
        <dbReference type="Proteomes" id="UP000585474"/>
    </source>
</evidence>
<dbReference type="AlphaFoldDB" id="A0A7J0DHZ8"/>
<keyword evidence="2" id="KW-1185">Reference proteome</keyword>
<dbReference type="Proteomes" id="UP000585474">
    <property type="component" value="Unassembled WGS sequence"/>
</dbReference>
<proteinExistence type="predicted"/>
<dbReference type="EMBL" id="BJWL01000237">
    <property type="protein sequence ID" value="GFS35675.1"/>
    <property type="molecule type" value="Genomic_DNA"/>
</dbReference>
<reference evidence="2" key="1">
    <citation type="submission" date="2019-07" db="EMBL/GenBank/DDBJ databases">
        <title>De Novo Assembly of kiwifruit Actinidia rufa.</title>
        <authorList>
            <person name="Sugita-Konishi S."/>
            <person name="Sato K."/>
            <person name="Mori E."/>
            <person name="Abe Y."/>
            <person name="Kisaki G."/>
            <person name="Hamano K."/>
            <person name="Suezawa K."/>
            <person name="Otani M."/>
            <person name="Fukuda T."/>
            <person name="Manabe T."/>
            <person name="Gomi K."/>
            <person name="Tabuchi M."/>
            <person name="Akimitsu K."/>
            <person name="Kataoka I."/>
        </authorList>
    </citation>
    <scope>NUCLEOTIDE SEQUENCE [LARGE SCALE GENOMIC DNA]</scope>
    <source>
        <strain evidence="2">cv. Fuchu</strain>
    </source>
</reference>
<protein>
    <submittedName>
        <fullName evidence="1">Uncharacterized protein</fullName>
    </submittedName>
</protein>
<name>A0A7J0DHZ8_9ERIC</name>
<organism evidence="1 2">
    <name type="scientific">Actinidia rufa</name>
    <dbReference type="NCBI Taxonomy" id="165716"/>
    <lineage>
        <taxon>Eukaryota</taxon>
        <taxon>Viridiplantae</taxon>
        <taxon>Streptophyta</taxon>
        <taxon>Embryophyta</taxon>
        <taxon>Tracheophyta</taxon>
        <taxon>Spermatophyta</taxon>
        <taxon>Magnoliopsida</taxon>
        <taxon>eudicotyledons</taxon>
        <taxon>Gunneridae</taxon>
        <taxon>Pentapetalae</taxon>
        <taxon>asterids</taxon>
        <taxon>Ericales</taxon>
        <taxon>Actinidiaceae</taxon>
        <taxon>Actinidia</taxon>
    </lineage>
</organism>
<evidence type="ECO:0000313" key="1">
    <source>
        <dbReference type="EMBL" id="GFS35675.1"/>
    </source>
</evidence>
<gene>
    <name evidence="1" type="ORF">Acr_00g0041390</name>
</gene>
<sequence length="93" mass="10150">MTRRITKAPVKSVLQGAIVVNPSALTPGMEDEGKALKYLSRDTSAKPRSRPVRLAGEEDHLARMAVSRDIAVMYRPSMNSKAWSPILILSTSA</sequence>